<dbReference type="EMBL" id="MIJE01000001">
    <property type="protein sequence ID" value="OEF98630.1"/>
    <property type="molecule type" value="Genomic_DNA"/>
</dbReference>
<sequence length="106" mass="12386">MSLKAIELQVAIPRTKDAGRIQEQLQQRPQNDQTQLANAQKKNIVKEQQKTLETQQTEHQKIKEHQEKHNKNSNQQQNKNRKNKSDKDNQKSTKHPFKGHSVDISL</sequence>
<feature type="region of interest" description="Disordered" evidence="1">
    <location>
        <begin position="50"/>
        <end position="106"/>
    </location>
</feature>
<dbReference type="AlphaFoldDB" id="A0A1E5G625"/>
<name>A0A1E5G625_9FIRM</name>
<evidence type="ECO:0000313" key="2">
    <source>
        <dbReference type="EMBL" id="OEF98630.1"/>
    </source>
</evidence>
<dbReference type="RefSeq" id="WP_069642122.1">
    <property type="nucleotide sequence ID" value="NZ_MIJE01000001.1"/>
</dbReference>
<evidence type="ECO:0000313" key="3">
    <source>
        <dbReference type="Proteomes" id="UP000094296"/>
    </source>
</evidence>
<reference evidence="2 3" key="1">
    <citation type="submission" date="2016-09" db="EMBL/GenBank/DDBJ databases">
        <title>Draft genome sequence for the type strain of Desulfuribacillus alkaliarsenatis AHT28, an obligately anaerobic, sulfidogenic bacterium isolated from Russian soda lake sediments.</title>
        <authorList>
            <person name="Abin C.A."/>
            <person name="Hollibaugh J.T."/>
        </authorList>
    </citation>
    <scope>NUCLEOTIDE SEQUENCE [LARGE SCALE GENOMIC DNA]</scope>
    <source>
        <strain evidence="2 3">AHT28</strain>
    </source>
</reference>
<feature type="compositionally biased region" description="Basic and acidic residues" evidence="1">
    <location>
        <begin position="50"/>
        <end position="70"/>
    </location>
</feature>
<dbReference type="OrthoDB" id="2476294at2"/>
<keyword evidence="3" id="KW-1185">Reference proteome</keyword>
<accession>A0A1E5G625</accession>
<organism evidence="2 3">
    <name type="scientific">Desulfuribacillus alkaliarsenatis</name>
    <dbReference type="NCBI Taxonomy" id="766136"/>
    <lineage>
        <taxon>Bacteria</taxon>
        <taxon>Bacillati</taxon>
        <taxon>Bacillota</taxon>
        <taxon>Desulfuribacillia</taxon>
        <taxon>Desulfuribacillales</taxon>
        <taxon>Desulfuribacillaceae</taxon>
        <taxon>Desulfuribacillus</taxon>
    </lineage>
</organism>
<comment type="caution">
    <text evidence="2">The sequence shown here is derived from an EMBL/GenBank/DDBJ whole genome shotgun (WGS) entry which is preliminary data.</text>
</comment>
<evidence type="ECO:0000256" key="1">
    <source>
        <dbReference type="SAM" id="MobiDB-lite"/>
    </source>
</evidence>
<dbReference type="Proteomes" id="UP000094296">
    <property type="component" value="Unassembled WGS sequence"/>
</dbReference>
<protein>
    <submittedName>
        <fullName evidence="2">Uncharacterized protein</fullName>
    </submittedName>
</protein>
<dbReference type="STRING" id="766136.BHF68_02915"/>
<proteinExistence type="predicted"/>
<gene>
    <name evidence="2" type="ORF">BHF68_02915</name>
</gene>